<evidence type="ECO:0000313" key="5">
    <source>
        <dbReference type="EMBL" id="EGV65950.1"/>
    </source>
</evidence>
<organism evidence="6">
    <name type="scientific">Candida tenuis (strain ATCC 10573 / BCRC 21748 / CBS 615 / JCM 9827 / NBRC 10315 / NRRL Y-1498 / VKM Y-70)</name>
    <name type="common">Yeast</name>
    <name type="synonym">Yamadazyma tenuis</name>
    <dbReference type="NCBI Taxonomy" id="590646"/>
    <lineage>
        <taxon>Eukaryota</taxon>
        <taxon>Fungi</taxon>
        <taxon>Dikarya</taxon>
        <taxon>Ascomycota</taxon>
        <taxon>Saccharomycotina</taxon>
        <taxon>Pichiomycetes</taxon>
        <taxon>Debaryomycetaceae</taxon>
        <taxon>Yamadazyma</taxon>
    </lineage>
</organism>
<gene>
    <name evidence="5" type="ORF">CANTEDRAFT_92294</name>
</gene>
<feature type="compositionally biased region" description="Low complexity" evidence="3">
    <location>
        <begin position="11"/>
        <end position="51"/>
    </location>
</feature>
<accession>G3AYW7</accession>
<evidence type="ECO:0000259" key="4">
    <source>
        <dbReference type="Pfam" id="PF08232"/>
    </source>
</evidence>
<reference evidence="5 6" key="1">
    <citation type="journal article" date="2011" name="Proc. Natl. Acad. Sci. U.S.A.">
        <title>Comparative genomics of xylose-fermenting fungi for enhanced biofuel production.</title>
        <authorList>
            <person name="Wohlbach D.J."/>
            <person name="Kuo A."/>
            <person name="Sato T.K."/>
            <person name="Potts K.M."/>
            <person name="Salamov A.A."/>
            <person name="LaButti K.M."/>
            <person name="Sun H."/>
            <person name="Clum A."/>
            <person name="Pangilinan J.L."/>
            <person name="Lindquist E.A."/>
            <person name="Lucas S."/>
            <person name="Lapidus A."/>
            <person name="Jin M."/>
            <person name="Gunawan C."/>
            <person name="Balan V."/>
            <person name="Dale B.E."/>
            <person name="Jeffries T.W."/>
            <person name="Zinkel R."/>
            <person name="Barry K.W."/>
            <person name="Grigoriev I.V."/>
            <person name="Gasch A.P."/>
        </authorList>
    </citation>
    <scope>NUCLEOTIDE SEQUENCE [LARGE SCALE GENOMIC DNA]</scope>
    <source>
        <strain evidence="6">ATCC 10573 / BCRC 21748 / CBS 615 / JCM 9827 / NBRC 10315 / NRRL Y-1498 / VKM Y-70</strain>
    </source>
</reference>
<dbReference type="Proteomes" id="UP000000707">
    <property type="component" value="Unassembled WGS sequence"/>
</dbReference>
<dbReference type="PANTHER" id="PTHR15653:SF0">
    <property type="entry name" value="CONNECTOR OF KINASE TO AP-1, ISOFORM E"/>
    <property type="match status" value="1"/>
</dbReference>
<dbReference type="AlphaFoldDB" id="G3AYW7"/>
<dbReference type="eggNOG" id="KOG0642">
    <property type="taxonomic scope" value="Eukaryota"/>
</dbReference>
<feature type="domain" description="Striatin N-terminal" evidence="4">
    <location>
        <begin position="60"/>
        <end position="125"/>
    </location>
</feature>
<dbReference type="EMBL" id="GL996512">
    <property type="protein sequence ID" value="EGV65950.1"/>
    <property type="molecule type" value="Genomic_DNA"/>
</dbReference>
<dbReference type="STRING" id="590646.G3AYW7"/>
<name>G3AYW7_CANTC</name>
<protein>
    <submittedName>
        <fullName evidence="5">Striatin-domain-containing protein</fullName>
    </submittedName>
</protein>
<feature type="compositionally biased region" description="Polar residues" evidence="3">
    <location>
        <begin position="1"/>
        <end position="10"/>
    </location>
</feature>
<feature type="region of interest" description="Disordered" evidence="3">
    <location>
        <begin position="210"/>
        <end position="247"/>
    </location>
</feature>
<feature type="region of interest" description="Disordered" evidence="3">
    <location>
        <begin position="1"/>
        <end position="58"/>
    </location>
</feature>
<evidence type="ECO:0000256" key="1">
    <source>
        <dbReference type="ARBA" id="ARBA00023054"/>
    </source>
</evidence>
<evidence type="ECO:0000256" key="3">
    <source>
        <dbReference type="SAM" id="MobiDB-lite"/>
    </source>
</evidence>
<evidence type="ECO:0000313" key="6">
    <source>
        <dbReference type="Proteomes" id="UP000000707"/>
    </source>
</evidence>
<dbReference type="InterPro" id="IPR051488">
    <property type="entry name" value="WD_repeat_striatin"/>
</dbReference>
<evidence type="ECO:0000256" key="2">
    <source>
        <dbReference type="SAM" id="Coils"/>
    </source>
</evidence>
<dbReference type="InterPro" id="IPR013258">
    <property type="entry name" value="Striatin_N"/>
</dbReference>
<dbReference type="KEGG" id="cten:18250182"/>
<dbReference type="GeneID" id="18250182"/>
<proteinExistence type="predicted"/>
<keyword evidence="6" id="KW-1185">Reference proteome</keyword>
<sequence length="681" mass="76730">MSNSNGVSKLSSWQPQQSLNSNQSSQQPQTQRQQNSQPQAQGSPNQGNQQSPPTPLANYTLPGVISYLTSEFTNLERFKIMSNLERSEMKYRITQLQGELNTLKYTNHQQKLRIEKLEAENDALKNDKGFTVDPPDDLSLVDIPEVDLHLIKESRYQLTKSMKEVIHLLKSPVNANVDYLELPNVTDTSNSFDELLSNDNFVFNAYNRSNGGANDDGNKTSLVNKFFNDDSHSESEDNSDPVHSGSLSEKFDKMTLEAESPVSTESLDVAESDTETVILDGSNDFKFNDIDNIEPNIDDEIKNPPPQLVETKLTIKNDEFKHVKVFRNASDKHIMYLHYDNFETPDELRITLHDAESDQEVMSVTSNTSLIDGIEEILELYILSFDVENEVIRMLAVYDSGQISQIVLDQEDSMSSLISSPTLNGTNILSSALVEFDHKRTGKNKSFGLAVSFSSKPQATIKLYDLNAGPRNDITVKEIGSYNKNFFKFKSAVEGSNFKILKWFKSNSQHTDTPKKGHTHSRSLSNSDSSLSPYNLVLNLGGAIFLFNIASKVSTPISDLTTHFNSDLENNNHNLVIRSPIDSTSFQLEIYDLTSKNPGDPNYITCDEVDDLDRDPESAYTTIFSSDNVSYIIEISKSRLKMYNNLFTLLESFPVTYKDAYKVGNTIVLQQDEELLMFRIK</sequence>
<feature type="region of interest" description="Disordered" evidence="3">
    <location>
        <begin position="508"/>
        <end position="528"/>
    </location>
</feature>
<dbReference type="OrthoDB" id="727118at2759"/>
<dbReference type="HOGENOM" id="CLU_404438_0_0_1"/>
<keyword evidence="1 2" id="KW-0175">Coiled coil</keyword>
<dbReference type="PANTHER" id="PTHR15653">
    <property type="entry name" value="STRIATIN"/>
    <property type="match status" value="1"/>
</dbReference>
<feature type="coiled-coil region" evidence="2">
    <location>
        <begin position="100"/>
        <end position="127"/>
    </location>
</feature>
<dbReference type="Pfam" id="PF08232">
    <property type="entry name" value="Striatin"/>
    <property type="match status" value="1"/>
</dbReference>